<feature type="domain" description="Metallo-beta-lactamase" evidence="2">
    <location>
        <begin position="13"/>
        <end position="244"/>
    </location>
</feature>
<evidence type="ECO:0000256" key="1">
    <source>
        <dbReference type="ARBA" id="ARBA00022801"/>
    </source>
</evidence>
<dbReference type="Gene3D" id="3.60.15.10">
    <property type="entry name" value="Ribonuclease Z/Hydroxyacylglutathione hydrolase-like"/>
    <property type="match status" value="1"/>
</dbReference>
<dbReference type="PANTHER" id="PTHR11203:SF37">
    <property type="entry name" value="INTEGRATOR COMPLEX SUBUNIT 11"/>
    <property type="match status" value="1"/>
</dbReference>
<dbReference type="InterPro" id="IPR036866">
    <property type="entry name" value="RibonucZ/Hydroxyglut_hydro"/>
</dbReference>
<dbReference type="Gene3D" id="3.40.50.10890">
    <property type="match status" value="1"/>
</dbReference>
<dbReference type="InterPro" id="IPR001279">
    <property type="entry name" value="Metallo-B-lactamas"/>
</dbReference>
<dbReference type="PANTHER" id="PTHR11203">
    <property type="entry name" value="CLEAVAGE AND POLYADENYLATION SPECIFICITY FACTOR FAMILY MEMBER"/>
    <property type="match status" value="1"/>
</dbReference>
<dbReference type="Pfam" id="PF10996">
    <property type="entry name" value="Beta-Casp"/>
    <property type="match status" value="1"/>
</dbReference>
<dbReference type="Pfam" id="PF00753">
    <property type="entry name" value="Lactamase_B"/>
    <property type="match status" value="1"/>
</dbReference>
<name>A0A2L1GMM4_9BACT</name>
<dbReference type="SMART" id="SM00849">
    <property type="entry name" value="Lactamase_B"/>
    <property type="match status" value="1"/>
</dbReference>
<dbReference type="InterPro" id="IPR050698">
    <property type="entry name" value="MBL"/>
</dbReference>
<dbReference type="OrthoDB" id="9803916at2"/>
<accession>A0A2L1GMM4</accession>
<dbReference type="AlphaFoldDB" id="A0A2L1GMM4"/>
<evidence type="ECO:0000313" key="4">
    <source>
        <dbReference type="EMBL" id="AVD70912.1"/>
    </source>
</evidence>
<protein>
    <submittedName>
        <fullName evidence="4">MBL fold metallo-hydrolase</fullName>
    </submittedName>
</protein>
<dbReference type="CDD" id="cd16295">
    <property type="entry name" value="TTHA0252-CPSF-like_MBL-fold"/>
    <property type="match status" value="1"/>
</dbReference>
<dbReference type="KEGG" id="deo:CAY53_04985"/>
<organism evidence="4 5">
    <name type="scientific">Desulfobulbus oralis</name>
    <dbReference type="NCBI Taxonomy" id="1986146"/>
    <lineage>
        <taxon>Bacteria</taxon>
        <taxon>Pseudomonadati</taxon>
        <taxon>Thermodesulfobacteriota</taxon>
        <taxon>Desulfobulbia</taxon>
        <taxon>Desulfobulbales</taxon>
        <taxon>Desulfobulbaceae</taxon>
        <taxon>Desulfobulbus</taxon>
    </lineage>
</organism>
<proteinExistence type="predicted"/>
<feature type="domain" description="Beta-Casp" evidence="3">
    <location>
        <begin position="256"/>
        <end position="381"/>
    </location>
</feature>
<reference evidence="4 5" key="1">
    <citation type="journal article" date="2018" name="MBio">
        <title>Insights into the evolution of host association through the isolation and characterization of a novel human periodontal pathobiont, Desulfobulbus oralis.</title>
        <authorList>
            <person name="Cross K.L."/>
            <person name="Chirania P."/>
            <person name="Xiong W."/>
            <person name="Beall C.J."/>
            <person name="Elkins J.G."/>
            <person name="Giannone R.J."/>
            <person name="Griffen A.L."/>
            <person name="Guss A.M."/>
            <person name="Hettich R.L."/>
            <person name="Joshi S.S."/>
            <person name="Mokrzan E.M."/>
            <person name="Martin R.K."/>
            <person name="Zhulin I.B."/>
            <person name="Leys E.J."/>
            <person name="Podar M."/>
        </authorList>
    </citation>
    <scope>NUCLEOTIDE SEQUENCE [LARGE SCALE GENOMIC DNA]</scope>
    <source>
        <strain evidence="4 5">ORNL</strain>
    </source>
</reference>
<evidence type="ECO:0000259" key="3">
    <source>
        <dbReference type="SMART" id="SM01027"/>
    </source>
</evidence>
<dbReference type="InterPro" id="IPR022712">
    <property type="entry name" value="Beta_Casp"/>
</dbReference>
<dbReference type="GO" id="GO:0004521">
    <property type="term" value="F:RNA endonuclease activity"/>
    <property type="evidence" value="ECO:0007669"/>
    <property type="project" value="TreeGrafter"/>
</dbReference>
<dbReference type="EMBL" id="CP021255">
    <property type="protein sequence ID" value="AVD70912.1"/>
    <property type="molecule type" value="Genomic_DNA"/>
</dbReference>
<dbReference type="SUPFAM" id="SSF56281">
    <property type="entry name" value="Metallo-hydrolase/oxidoreductase"/>
    <property type="match status" value="1"/>
</dbReference>
<gene>
    <name evidence="4" type="ORF">CAY53_04985</name>
</gene>
<dbReference type="SMART" id="SM01027">
    <property type="entry name" value="Beta-Casp"/>
    <property type="match status" value="1"/>
</dbReference>
<sequence length="461" mass="50893">MQIAFHGAARNVTGSCHLIECSGRRILLDCGLYQGMNGSAANQAEHFGFDPAAVDFLILSHAHLDHCGRIPLLVKNGFRGRILCSSATRELAKLVMLDSAHIQEEDARYQNYKANKHKKRFTAVEPLYTTVDALAALDFFMDLPRWEQPYELAPGLSVTLYDAGHILGSACILLDLEENGERRRVLFSGDLGSDGRAILPNPARPPRVDTVIMESTYGDREHKDLQSSVAELYGVINETIAGQGNVLIPSFALERSQEIIYYLREGMEQGRLPAGLRVYLDSPMAISATEIFRRHQECFDEETWKVLMSGRDPLSLPGLVFTKGNADSMALKNVEGAVIMAGSGMATGGRILHHLRNHLWKKTSALVFVGFAAKGTLARAIIDGADEVRVFQEQIAVNASVHTINGFSAHADQKELLAWHRESGAKRTFLVHGEEKAMQSFAGLLQDTQVVMPELHESYPL</sequence>
<dbReference type="GO" id="GO:0016787">
    <property type="term" value="F:hydrolase activity"/>
    <property type="evidence" value="ECO:0007669"/>
    <property type="project" value="UniProtKB-KW"/>
</dbReference>
<dbReference type="InterPro" id="IPR011108">
    <property type="entry name" value="RMMBL"/>
</dbReference>
<evidence type="ECO:0000259" key="2">
    <source>
        <dbReference type="SMART" id="SM00849"/>
    </source>
</evidence>
<dbReference type="Pfam" id="PF07521">
    <property type="entry name" value="RMMBL"/>
    <property type="match status" value="1"/>
</dbReference>
<keyword evidence="5" id="KW-1185">Reference proteome</keyword>
<evidence type="ECO:0000313" key="5">
    <source>
        <dbReference type="Proteomes" id="UP000239867"/>
    </source>
</evidence>
<dbReference type="RefSeq" id="WP_104936194.1">
    <property type="nucleotide sequence ID" value="NZ_CP021255.1"/>
</dbReference>
<keyword evidence="1 4" id="KW-0378">Hydrolase</keyword>
<dbReference type="Proteomes" id="UP000239867">
    <property type="component" value="Chromosome"/>
</dbReference>